<evidence type="ECO:0000256" key="2">
    <source>
        <dbReference type="ARBA" id="ARBA00011038"/>
    </source>
</evidence>
<dbReference type="GO" id="GO:0005737">
    <property type="term" value="C:cytoplasm"/>
    <property type="evidence" value="ECO:0007669"/>
    <property type="project" value="UniProtKB-ARBA"/>
</dbReference>
<dbReference type="STRING" id="196109.A0A136JGF2"/>
<sequence>MAATSLRVSEELSLLKTQLYTACEETFGADYDKPMTQDDLFGLEVVPPKDIKKLMEVITALTHDRLLVPVNLHSGLAWKLRAEAEAAKYKLLTSQEQSLVYELIDNAGADGAWQQDMKKKLNIQENTLKKVLKELESRRLIRQVTDVANISKKIWIKYNLKQSAKSTGGPFYTDSTLDEGFIEALMGLIMELARQKGSYLSSGDRHRGRSVSPVLPKKGVINGSASEAAIRSKKRTADAITKDEPTNGTTVITAPPKPRRTTVRLPLPAGYVDYITAEEICDEANNIAKGQPLEPKDIQQLLDVLMWDGRIEQVKIGDRVGYRAVRVAKQNPDRVPLDAPEFWEKPTNGLTTAPCGRCPVFELCEEGGPVWAGGCEYFDQWLA</sequence>
<dbReference type="PIRSF" id="PIRSF028763">
    <property type="entry name" value="RNA_pol_Rpc34"/>
    <property type="match status" value="1"/>
</dbReference>
<dbReference type="Gene3D" id="1.10.10.10">
    <property type="entry name" value="Winged helix-like DNA-binding domain superfamily/Winged helix DNA-binding domain"/>
    <property type="match status" value="1"/>
</dbReference>
<evidence type="ECO:0000313" key="8">
    <source>
        <dbReference type="Proteomes" id="UP000070501"/>
    </source>
</evidence>
<dbReference type="OrthoDB" id="613763at2759"/>
<keyword evidence="5 6" id="KW-0539">Nucleus</keyword>
<evidence type="ECO:0000256" key="5">
    <source>
        <dbReference type="ARBA" id="ARBA00023242"/>
    </source>
</evidence>
<evidence type="ECO:0000313" key="7">
    <source>
        <dbReference type="EMBL" id="KXJ96222.1"/>
    </source>
</evidence>
<evidence type="ECO:0000256" key="3">
    <source>
        <dbReference type="ARBA" id="ARBA00022478"/>
    </source>
</evidence>
<dbReference type="GO" id="GO:0005666">
    <property type="term" value="C:RNA polymerase III complex"/>
    <property type="evidence" value="ECO:0007669"/>
    <property type="project" value="UniProtKB-UniRule"/>
</dbReference>
<dbReference type="FunFam" id="1.10.10.10:FF:000116">
    <property type="entry name" value="DNA-directed RNA polymerase III subunit RPC6"/>
    <property type="match status" value="1"/>
</dbReference>
<gene>
    <name evidence="7" type="ORF">Micbo1qcDRAFT_31557</name>
</gene>
<comment type="function">
    <text evidence="6">DNA-dependent RNA polymerase catalyzes the transcription of DNA into RNA using the four ribonucleoside triphosphates as substrates. Specific peripheric component of RNA polymerase III which synthesizes small RNAs, such as 5S rRNA and tRNAs.</text>
</comment>
<dbReference type="Proteomes" id="UP000070501">
    <property type="component" value="Unassembled WGS sequence"/>
</dbReference>
<name>A0A136JGF2_9PEZI</name>
<dbReference type="GO" id="GO:0006383">
    <property type="term" value="P:transcription by RNA polymerase III"/>
    <property type="evidence" value="ECO:0007669"/>
    <property type="project" value="UniProtKB-UniRule"/>
</dbReference>
<dbReference type="InterPro" id="IPR036390">
    <property type="entry name" value="WH_DNA-bd_sf"/>
</dbReference>
<dbReference type="SUPFAM" id="SSF46785">
    <property type="entry name" value="Winged helix' DNA-binding domain"/>
    <property type="match status" value="1"/>
</dbReference>
<dbReference type="PANTHER" id="PTHR12780">
    <property type="entry name" value="RNA POLYMERASE III DNA DIRECTED , 39KD SUBUNIT-RELATED"/>
    <property type="match status" value="1"/>
</dbReference>
<evidence type="ECO:0000256" key="6">
    <source>
        <dbReference type="PIRNR" id="PIRNR028763"/>
    </source>
</evidence>
<comment type="subcellular location">
    <subcellularLocation>
        <location evidence="1 6">Nucleus</location>
    </subcellularLocation>
</comment>
<dbReference type="EMBL" id="KQ964246">
    <property type="protein sequence ID" value="KXJ96222.1"/>
    <property type="molecule type" value="Genomic_DNA"/>
</dbReference>
<keyword evidence="4 6" id="KW-0804">Transcription</keyword>
<dbReference type="InterPro" id="IPR036388">
    <property type="entry name" value="WH-like_DNA-bd_sf"/>
</dbReference>
<dbReference type="InterPro" id="IPR016049">
    <property type="entry name" value="RNA_pol_Rpc34-like"/>
</dbReference>
<dbReference type="InterPro" id="IPR007832">
    <property type="entry name" value="RNA_pol_Rpc34"/>
</dbReference>
<accession>A0A136JGF2</accession>
<protein>
    <recommendedName>
        <fullName evidence="6">DNA-directed RNA polymerase III subunit RPC6</fullName>
        <shortName evidence="6">RNA polymerase III subunit C6</shortName>
    </recommendedName>
</protein>
<comment type="similarity">
    <text evidence="2 6">Belongs to the eukaryotic RPC34/RPC39 RNA polymerase subunit family.</text>
</comment>
<organism evidence="7 8">
    <name type="scientific">Microdochium bolleyi</name>
    <dbReference type="NCBI Taxonomy" id="196109"/>
    <lineage>
        <taxon>Eukaryota</taxon>
        <taxon>Fungi</taxon>
        <taxon>Dikarya</taxon>
        <taxon>Ascomycota</taxon>
        <taxon>Pezizomycotina</taxon>
        <taxon>Sordariomycetes</taxon>
        <taxon>Xylariomycetidae</taxon>
        <taxon>Xylariales</taxon>
        <taxon>Microdochiaceae</taxon>
        <taxon>Microdochium</taxon>
    </lineage>
</organism>
<proteinExistence type="inferred from homology"/>
<dbReference type="GO" id="GO:0005654">
    <property type="term" value="C:nucleoplasm"/>
    <property type="evidence" value="ECO:0007669"/>
    <property type="project" value="UniProtKB-ARBA"/>
</dbReference>
<dbReference type="InParanoid" id="A0A136JGF2"/>
<reference evidence="8" key="1">
    <citation type="submission" date="2016-02" db="EMBL/GenBank/DDBJ databases">
        <title>Draft genome sequence of Microdochium bolleyi, a fungal endophyte of beachgrass.</title>
        <authorList>
            <consortium name="DOE Joint Genome Institute"/>
            <person name="David A.S."/>
            <person name="May G."/>
            <person name="Haridas S."/>
            <person name="Lim J."/>
            <person name="Wang M."/>
            <person name="Labutti K."/>
            <person name="Lipzen A."/>
            <person name="Barry K."/>
            <person name="Grigoriev I.V."/>
        </authorList>
    </citation>
    <scope>NUCLEOTIDE SEQUENCE [LARGE SCALE GENOMIC DNA]</scope>
    <source>
        <strain evidence="8">J235TASD1</strain>
    </source>
</reference>
<dbReference type="Pfam" id="PF05158">
    <property type="entry name" value="RNA_pol_Rpc34"/>
    <property type="match status" value="1"/>
</dbReference>
<evidence type="ECO:0000256" key="1">
    <source>
        <dbReference type="ARBA" id="ARBA00004123"/>
    </source>
</evidence>
<keyword evidence="3 6" id="KW-0240">DNA-directed RNA polymerase</keyword>
<keyword evidence="8" id="KW-1185">Reference proteome</keyword>
<evidence type="ECO:0000256" key="4">
    <source>
        <dbReference type="ARBA" id="ARBA00023163"/>
    </source>
</evidence>
<dbReference type="AlphaFoldDB" id="A0A136JGF2"/>